<dbReference type="Proteomes" id="UP001054945">
    <property type="component" value="Unassembled WGS sequence"/>
</dbReference>
<gene>
    <name evidence="1" type="ORF">CEXT_446491</name>
</gene>
<proteinExistence type="predicted"/>
<reference evidence="1 2" key="1">
    <citation type="submission" date="2021-06" db="EMBL/GenBank/DDBJ databases">
        <title>Caerostris extrusa draft genome.</title>
        <authorList>
            <person name="Kono N."/>
            <person name="Arakawa K."/>
        </authorList>
    </citation>
    <scope>NUCLEOTIDE SEQUENCE [LARGE SCALE GENOMIC DNA]</scope>
</reference>
<accession>A0AAV4V0W8</accession>
<sequence>MSLIIDFPDELMSTLKDMPDLTEPENTMMGQKLKEMGVRPARTSCTCVQPPLTVARRRTESAGECCHQLGFIWTPCQHSTCTQMQVVGMLVQLSGVLPTWLGSLLKIFCKTMHY</sequence>
<comment type="caution">
    <text evidence="1">The sequence shown here is derived from an EMBL/GenBank/DDBJ whole genome shotgun (WGS) entry which is preliminary data.</text>
</comment>
<dbReference type="EMBL" id="BPLR01013755">
    <property type="protein sequence ID" value="GIY63524.1"/>
    <property type="molecule type" value="Genomic_DNA"/>
</dbReference>
<dbReference type="AlphaFoldDB" id="A0AAV4V0W8"/>
<evidence type="ECO:0000313" key="2">
    <source>
        <dbReference type="Proteomes" id="UP001054945"/>
    </source>
</evidence>
<name>A0AAV4V0W8_CAEEX</name>
<organism evidence="1 2">
    <name type="scientific">Caerostris extrusa</name>
    <name type="common">Bark spider</name>
    <name type="synonym">Caerostris bankana</name>
    <dbReference type="NCBI Taxonomy" id="172846"/>
    <lineage>
        <taxon>Eukaryota</taxon>
        <taxon>Metazoa</taxon>
        <taxon>Ecdysozoa</taxon>
        <taxon>Arthropoda</taxon>
        <taxon>Chelicerata</taxon>
        <taxon>Arachnida</taxon>
        <taxon>Araneae</taxon>
        <taxon>Araneomorphae</taxon>
        <taxon>Entelegynae</taxon>
        <taxon>Araneoidea</taxon>
        <taxon>Araneidae</taxon>
        <taxon>Caerostris</taxon>
    </lineage>
</organism>
<evidence type="ECO:0000313" key="1">
    <source>
        <dbReference type="EMBL" id="GIY63524.1"/>
    </source>
</evidence>
<keyword evidence="2" id="KW-1185">Reference proteome</keyword>
<protein>
    <submittedName>
        <fullName evidence="1">Uncharacterized protein</fullName>
    </submittedName>
</protein>